<name>A0A9X2L5P4_9BACT</name>
<accession>A0A9X2L5P4</accession>
<keyword evidence="1" id="KW-1133">Transmembrane helix</keyword>
<protein>
    <submittedName>
        <fullName evidence="3">PH domain-containing protein</fullName>
    </submittedName>
</protein>
<dbReference type="Proteomes" id="UP001139125">
    <property type="component" value="Unassembled WGS sequence"/>
</dbReference>
<feature type="domain" description="YdbS-like PH" evidence="2">
    <location>
        <begin position="67"/>
        <end position="138"/>
    </location>
</feature>
<comment type="caution">
    <text evidence="3">The sequence shown here is derived from an EMBL/GenBank/DDBJ whole genome shotgun (WGS) entry which is preliminary data.</text>
</comment>
<evidence type="ECO:0000313" key="4">
    <source>
        <dbReference type="Proteomes" id="UP001139125"/>
    </source>
</evidence>
<evidence type="ECO:0000259" key="2">
    <source>
        <dbReference type="Pfam" id="PF03703"/>
    </source>
</evidence>
<keyword evidence="1" id="KW-0812">Transmembrane</keyword>
<keyword evidence="4" id="KW-1185">Reference proteome</keyword>
<dbReference type="InterPro" id="IPR005182">
    <property type="entry name" value="YdbS-like_PH"/>
</dbReference>
<gene>
    <name evidence="3" type="ORF">NM125_14820</name>
</gene>
<dbReference type="RefSeq" id="WP_255135759.1">
    <property type="nucleotide sequence ID" value="NZ_JANDBC010000003.1"/>
</dbReference>
<feature type="transmembrane region" description="Helical" evidence="1">
    <location>
        <begin position="28"/>
        <end position="57"/>
    </location>
</feature>
<dbReference type="Pfam" id="PF03703">
    <property type="entry name" value="bPH_2"/>
    <property type="match status" value="1"/>
</dbReference>
<dbReference type="PANTHER" id="PTHR37938:SF1">
    <property type="entry name" value="BLL0215 PROTEIN"/>
    <property type="match status" value="1"/>
</dbReference>
<sequence>METNSYSMPSKATILHEASFSPKIKNYILWYGVLICFITVVMIPLIPIWLIVASFYLSKYFERLECELTTRSLRFKKGYIFHTERTIPLDKIQDLTFKEGPLLKYFGLSILRIETAGSSAQAGPDLSLIGIVDAFDFRSMVLDQRDKVTDTQGSGSANESADSSIEILKEIRDSLKRIEGKLPQ</sequence>
<dbReference type="PANTHER" id="PTHR37938">
    <property type="entry name" value="BLL0215 PROTEIN"/>
    <property type="match status" value="1"/>
</dbReference>
<dbReference type="EMBL" id="JANDBC010000003">
    <property type="protein sequence ID" value="MCP9292860.1"/>
    <property type="molecule type" value="Genomic_DNA"/>
</dbReference>
<keyword evidence="1" id="KW-0472">Membrane</keyword>
<organism evidence="3 4">
    <name type="scientific">Gracilimonas sediminicola</name>
    <dbReference type="NCBI Taxonomy" id="2952158"/>
    <lineage>
        <taxon>Bacteria</taxon>
        <taxon>Pseudomonadati</taxon>
        <taxon>Balneolota</taxon>
        <taxon>Balneolia</taxon>
        <taxon>Balneolales</taxon>
        <taxon>Balneolaceae</taxon>
        <taxon>Gracilimonas</taxon>
    </lineage>
</organism>
<evidence type="ECO:0000313" key="3">
    <source>
        <dbReference type="EMBL" id="MCP9292860.1"/>
    </source>
</evidence>
<proteinExistence type="predicted"/>
<dbReference type="AlphaFoldDB" id="A0A9X2L5P4"/>
<reference evidence="3" key="1">
    <citation type="submission" date="2022-06" db="EMBL/GenBank/DDBJ databases">
        <title>Gracilimonas sp. CAU 1638 isolated from sea sediment.</title>
        <authorList>
            <person name="Kim W."/>
        </authorList>
    </citation>
    <scope>NUCLEOTIDE SEQUENCE</scope>
    <source>
        <strain evidence="3">CAU 1638</strain>
    </source>
</reference>
<evidence type="ECO:0000256" key="1">
    <source>
        <dbReference type="SAM" id="Phobius"/>
    </source>
</evidence>